<dbReference type="OMA" id="MSKWDAK"/>
<proteinExistence type="inferred from homology"/>
<dbReference type="GO" id="GO:0005506">
    <property type="term" value="F:iron ion binding"/>
    <property type="evidence" value="ECO:0007669"/>
    <property type="project" value="InterPro"/>
</dbReference>
<comment type="cofactor">
    <cofactor evidence="1 14">
        <name>heme</name>
        <dbReference type="ChEBI" id="CHEBI:30413"/>
    </cofactor>
</comment>
<dbReference type="VEuPathDB" id="VectorBase:CSON004758"/>
<evidence type="ECO:0000313" key="15">
    <source>
        <dbReference type="EMBL" id="SSX12813.1"/>
    </source>
</evidence>
<dbReference type="EMBL" id="UFQT01001971">
    <property type="protein sequence ID" value="SSX32255.1"/>
    <property type="molecule type" value="Genomic_DNA"/>
</dbReference>
<gene>
    <name evidence="16" type="primary">CSON004758</name>
</gene>
<comment type="subcellular location">
    <subcellularLocation>
        <location evidence="4">Endoplasmic reticulum membrane</location>
        <topology evidence="4">Peripheral membrane protein</topology>
    </subcellularLocation>
    <subcellularLocation>
        <location evidence="3">Microsome membrane</location>
        <topology evidence="3">Peripheral membrane protein</topology>
    </subcellularLocation>
</comment>
<dbReference type="PRINTS" id="PR00385">
    <property type="entry name" value="P450"/>
</dbReference>
<evidence type="ECO:0000256" key="10">
    <source>
        <dbReference type="ARBA" id="ARBA00023002"/>
    </source>
</evidence>
<evidence type="ECO:0000256" key="2">
    <source>
        <dbReference type="ARBA" id="ARBA00003690"/>
    </source>
</evidence>
<keyword evidence="12" id="KW-0503">Monooxygenase</keyword>
<evidence type="ECO:0000256" key="3">
    <source>
        <dbReference type="ARBA" id="ARBA00004174"/>
    </source>
</evidence>
<dbReference type="GO" id="GO:0004497">
    <property type="term" value="F:monooxygenase activity"/>
    <property type="evidence" value="ECO:0007669"/>
    <property type="project" value="UniProtKB-KW"/>
</dbReference>
<evidence type="ECO:0000256" key="12">
    <source>
        <dbReference type="ARBA" id="ARBA00023033"/>
    </source>
</evidence>
<reference evidence="16" key="2">
    <citation type="submission" date="2018-07" db="EMBL/GenBank/DDBJ databases">
        <authorList>
            <person name="Quirk P.G."/>
            <person name="Krulwich T.A."/>
        </authorList>
    </citation>
    <scope>NUCLEOTIDE SEQUENCE</scope>
</reference>
<keyword evidence="10" id="KW-0560">Oxidoreductase</keyword>
<dbReference type="EMBL" id="UFQS01001971">
    <property type="protein sequence ID" value="SSX12813.1"/>
    <property type="molecule type" value="Genomic_DNA"/>
</dbReference>
<keyword evidence="13" id="KW-0472">Membrane</keyword>
<feature type="binding site" description="axial binding residue" evidence="14">
    <location>
        <position position="860"/>
    </location>
    <ligand>
        <name>heme</name>
        <dbReference type="ChEBI" id="CHEBI:30413"/>
    </ligand>
    <ligandPart>
        <name>Fe</name>
        <dbReference type="ChEBI" id="CHEBI:18248"/>
    </ligandPart>
</feature>
<dbReference type="SUPFAM" id="SSF48264">
    <property type="entry name" value="Cytochrome P450"/>
    <property type="match status" value="2"/>
</dbReference>
<dbReference type="Pfam" id="PF00067">
    <property type="entry name" value="p450"/>
    <property type="match status" value="2"/>
</dbReference>
<keyword evidence="6 14" id="KW-0349">Heme</keyword>
<dbReference type="GO" id="GO:0005789">
    <property type="term" value="C:endoplasmic reticulum membrane"/>
    <property type="evidence" value="ECO:0007669"/>
    <property type="project" value="UniProtKB-SubCell"/>
</dbReference>
<keyword evidence="11 14" id="KW-0408">Iron</keyword>
<dbReference type="CDD" id="cd20628">
    <property type="entry name" value="CYP4"/>
    <property type="match status" value="1"/>
</dbReference>
<dbReference type="GO" id="GO:0020037">
    <property type="term" value="F:heme binding"/>
    <property type="evidence" value="ECO:0007669"/>
    <property type="project" value="InterPro"/>
</dbReference>
<evidence type="ECO:0000313" key="16">
    <source>
        <dbReference type="EMBL" id="SSX32255.1"/>
    </source>
</evidence>
<dbReference type="PANTHER" id="PTHR24291">
    <property type="entry name" value="CYTOCHROME P450 FAMILY 4"/>
    <property type="match status" value="1"/>
</dbReference>
<comment type="function">
    <text evidence="2">May be involved in the metabolism of insect hormones and in the breakdown of synthetic insecticides.</text>
</comment>
<comment type="similarity">
    <text evidence="5">Belongs to the cytochrome P450 family.</text>
</comment>
<evidence type="ECO:0000256" key="6">
    <source>
        <dbReference type="ARBA" id="ARBA00022617"/>
    </source>
</evidence>
<dbReference type="InterPro" id="IPR001128">
    <property type="entry name" value="Cyt_P450"/>
</dbReference>
<keyword evidence="8" id="KW-0256">Endoplasmic reticulum</keyword>
<keyword evidence="9" id="KW-0492">Microsome</keyword>
<keyword evidence="7 14" id="KW-0479">Metal-binding</keyword>
<accession>A0A336MRC1</accession>
<evidence type="ECO:0000256" key="13">
    <source>
        <dbReference type="ARBA" id="ARBA00023136"/>
    </source>
</evidence>
<evidence type="ECO:0000256" key="4">
    <source>
        <dbReference type="ARBA" id="ARBA00004406"/>
    </source>
</evidence>
<evidence type="ECO:0000256" key="5">
    <source>
        <dbReference type="ARBA" id="ARBA00010617"/>
    </source>
</evidence>
<dbReference type="AlphaFoldDB" id="A0A336MRC1"/>
<protein>
    <submittedName>
        <fullName evidence="16">CSON004758 protein</fullName>
    </submittedName>
</protein>
<reference evidence="15" key="1">
    <citation type="submission" date="2018-04" db="EMBL/GenBank/DDBJ databases">
        <authorList>
            <person name="Go L.Y."/>
            <person name="Mitchell J.A."/>
        </authorList>
    </citation>
    <scope>NUCLEOTIDE SEQUENCE</scope>
    <source>
        <tissue evidence="15">Whole organism</tissue>
    </source>
</reference>
<dbReference type="InterPro" id="IPR050196">
    <property type="entry name" value="Cytochrome_P450_Monoox"/>
</dbReference>
<evidence type="ECO:0000256" key="1">
    <source>
        <dbReference type="ARBA" id="ARBA00001971"/>
    </source>
</evidence>
<evidence type="ECO:0000256" key="11">
    <source>
        <dbReference type="ARBA" id="ARBA00023004"/>
    </source>
</evidence>
<evidence type="ECO:0000256" key="8">
    <source>
        <dbReference type="ARBA" id="ARBA00022824"/>
    </source>
</evidence>
<organism evidence="16">
    <name type="scientific">Culicoides sonorensis</name>
    <name type="common">Biting midge</name>
    <dbReference type="NCBI Taxonomy" id="179676"/>
    <lineage>
        <taxon>Eukaryota</taxon>
        <taxon>Metazoa</taxon>
        <taxon>Ecdysozoa</taxon>
        <taxon>Arthropoda</taxon>
        <taxon>Hexapoda</taxon>
        <taxon>Insecta</taxon>
        <taxon>Pterygota</taxon>
        <taxon>Neoptera</taxon>
        <taxon>Endopterygota</taxon>
        <taxon>Diptera</taxon>
        <taxon>Nematocera</taxon>
        <taxon>Chironomoidea</taxon>
        <taxon>Ceratopogonidae</taxon>
        <taxon>Ceratopogoninae</taxon>
        <taxon>Culicoides</taxon>
        <taxon>Monoculicoides</taxon>
    </lineage>
</organism>
<evidence type="ECO:0000256" key="7">
    <source>
        <dbReference type="ARBA" id="ARBA00022723"/>
    </source>
</evidence>
<name>A0A336MRC1_CULSO</name>
<evidence type="ECO:0000256" key="9">
    <source>
        <dbReference type="ARBA" id="ARBA00022848"/>
    </source>
</evidence>
<dbReference type="FunFam" id="1.10.630.10:FF:000035">
    <property type="entry name" value="CYtochrome P450 family"/>
    <property type="match status" value="1"/>
</dbReference>
<dbReference type="GO" id="GO:0016705">
    <property type="term" value="F:oxidoreductase activity, acting on paired donors, with incorporation or reduction of molecular oxygen"/>
    <property type="evidence" value="ECO:0007669"/>
    <property type="project" value="InterPro"/>
</dbReference>
<evidence type="ECO:0000256" key="14">
    <source>
        <dbReference type="PIRSR" id="PIRSR602401-1"/>
    </source>
</evidence>
<dbReference type="InterPro" id="IPR036396">
    <property type="entry name" value="Cyt_P450_sf"/>
</dbReference>
<dbReference type="Gene3D" id="1.10.630.10">
    <property type="entry name" value="Cytochrome P450"/>
    <property type="match status" value="2"/>
</dbReference>
<sequence>MIQLILYGFCFILYLGIYLRQRRRTFEQFKGMGHLPVYPLIGSAPSMYRKDGRDFYKKLNKMFKKYGENFYFSIENNDYVVFSNKDDIKAILTNKKLTGRQNEYKYFKPWLGESVFTTSHVTWKTKRKEFYSYFNSKTVENSICVFEHHADNFTKALKYHSEIEQDFDVYTSVESFAMDVICEIALGVQNNSHVKVTKIQHNIEEIVKIIMWRVTHPLYRNDFFYKFTQKYRDSEEMSKYCRTFIQGVIDRTKLKTRESLTLKDAKSFVDYMCCINERHTPISDEEMQSELLSTMFAGLDTMTSSISFLLYNLGKYPEIQEKVYDEIESNIDFDCNLTVQCLNSLKYTDSVIRESLRLFPAAPIVARVTPEDITLNGKSYPAGTSFGVSIYNAHRNPKNFANPEEFIPERHNEVRSIENNNSYNFIPFAPGVRACKGNKIAEYEMKTLLVKMLKLYKIQLKDDYEPDISWDVVLKPYNGVWIKLKPRISNPDDIEAILTSSKVLEKSNDYYMFESWLGGGLLISHGPKWHSRRKILTHAFHFKILDDFVRVFDLKADVLVKQINKHLNGPAFDVCPYVTLYTLDVICETAMGIKMDVQTNSDSEYVRNVVEISSILYWRLFNVFARESWIFRWMPQAKRHDYLVDRIQQFTMKVIDTRRKEFESKTEINQNTIANPDDEDADIGVKKRYALLDLLLAAKQDGQPLTDDDIREEVNNFMFAGHDTTTSAIEFLLYNLAKYPDVQKKVFEEIVEVMGTDTDEPITLHKLNNLHYLDLVLKESLRLYAPVPMINRQVREDVELNGKLYPAGITIVVFIDGMHHDPKYFKDPEMFIPERHAAIKNADTKNPFSYVPFAAGFRNCIGQKFAQYEIKSVISKLLRHYEFSLGSDDFIPVLKPELILKPGNGINLKIKPRVY</sequence>
<dbReference type="PRINTS" id="PR00463">
    <property type="entry name" value="EP450I"/>
</dbReference>
<dbReference type="InterPro" id="IPR002401">
    <property type="entry name" value="Cyt_P450_E_grp-I"/>
</dbReference>
<dbReference type="PANTHER" id="PTHR24291:SF187">
    <property type="entry name" value="CYTOCHROME P450 4AE1-RELATED"/>
    <property type="match status" value="1"/>
</dbReference>